<accession>A0A0E0EDD7</accession>
<proteinExistence type="inferred from homology"/>
<keyword evidence="9" id="KW-1185">Reference proteome</keyword>
<dbReference type="GO" id="GO:0008285">
    <property type="term" value="P:negative regulation of cell population proliferation"/>
    <property type="evidence" value="ECO:0007669"/>
    <property type="project" value="InterPro"/>
</dbReference>
<organism evidence="8">
    <name type="scientific">Oryza meridionalis</name>
    <dbReference type="NCBI Taxonomy" id="40149"/>
    <lineage>
        <taxon>Eukaryota</taxon>
        <taxon>Viridiplantae</taxon>
        <taxon>Streptophyta</taxon>
        <taxon>Embryophyta</taxon>
        <taxon>Tracheophyta</taxon>
        <taxon>Spermatophyta</taxon>
        <taxon>Magnoliopsida</taxon>
        <taxon>Liliopsida</taxon>
        <taxon>Poales</taxon>
        <taxon>Poaceae</taxon>
        <taxon>BOP clade</taxon>
        <taxon>Oryzoideae</taxon>
        <taxon>Oryzeae</taxon>
        <taxon>Oryzinae</taxon>
        <taxon>Oryza</taxon>
    </lineage>
</organism>
<evidence type="ECO:0000256" key="5">
    <source>
        <dbReference type="ARBA" id="ARBA00022989"/>
    </source>
</evidence>
<dbReference type="AlphaFoldDB" id="A0A0E0EDD7"/>
<evidence type="ECO:0000256" key="6">
    <source>
        <dbReference type="ARBA" id="ARBA00023136"/>
    </source>
</evidence>
<keyword evidence="5" id="KW-1133">Transmembrane helix</keyword>
<evidence type="ECO:0000313" key="9">
    <source>
        <dbReference type="Proteomes" id="UP000008021"/>
    </source>
</evidence>
<dbReference type="EnsemblPlants" id="OMERI07G16090.2">
    <property type="protein sequence ID" value="OMERI07G16090.2"/>
    <property type="gene ID" value="OMERI07G16090"/>
</dbReference>
<reference evidence="8" key="1">
    <citation type="submission" date="2015-04" db="UniProtKB">
        <authorList>
            <consortium name="EnsemblPlants"/>
        </authorList>
    </citation>
    <scope>IDENTIFICATION</scope>
</reference>
<evidence type="ECO:0000256" key="2">
    <source>
        <dbReference type="ARBA" id="ARBA00022473"/>
    </source>
</evidence>
<keyword evidence="6" id="KW-0472">Membrane</keyword>
<keyword evidence="2" id="KW-0217">Developmental protein</keyword>
<dbReference type="Pfam" id="PF08137">
    <property type="entry name" value="DVL"/>
    <property type="match status" value="1"/>
</dbReference>
<evidence type="ECO:0000256" key="1">
    <source>
        <dbReference type="ARBA" id="ARBA00004162"/>
    </source>
</evidence>
<dbReference type="GO" id="GO:0048367">
    <property type="term" value="P:shoot system development"/>
    <property type="evidence" value="ECO:0007669"/>
    <property type="project" value="UniProtKB-ARBA"/>
</dbReference>
<evidence type="ECO:0000256" key="7">
    <source>
        <dbReference type="ARBA" id="ARBA00024340"/>
    </source>
</evidence>
<evidence type="ECO:0000256" key="3">
    <source>
        <dbReference type="ARBA" id="ARBA00022475"/>
    </source>
</evidence>
<dbReference type="GO" id="GO:0005886">
    <property type="term" value="C:plasma membrane"/>
    <property type="evidence" value="ECO:0007669"/>
    <property type="project" value="UniProtKB-SubCell"/>
</dbReference>
<dbReference type="Gramene" id="OMERI07G16090.2">
    <property type="protein sequence ID" value="OMERI07G16090.2"/>
    <property type="gene ID" value="OMERI07G16090"/>
</dbReference>
<name>A0A0E0EDD7_9ORYZ</name>
<keyword evidence="3" id="KW-1003">Cell membrane</keyword>
<comment type="subcellular location">
    <subcellularLocation>
        <location evidence="1">Cell membrane</location>
        <topology evidence="1">Single-pass membrane protein</topology>
    </subcellularLocation>
</comment>
<dbReference type="HOGENOM" id="CLU_2562240_0_0_1"/>
<comment type="similarity">
    <text evidence="7">Belongs to the DVL/RTFL small polypeptides family.</text>
</comment>
<reference evidence="8" key="2">
    <citation type="submission" date="2018-05" db="EMBL/GenBank/DDBJ databases">
        <title>OmerRS3 (Oryza meridionalis Reference Sequence Version 3).</title>
        <authorList>
            <person name="Zhang J."/>
            <person name="Kudrna D."/>
            <person name="Lee S."/>
            <person name="Talag J."/>
            <person name="Welchert J."/>
            <person name="Wing R.A."/>
        </authorList>
    </citation>
    <scope>NUCLEOTIDE SEQUENCE [LARGE SCALE GENOMIC DNA]</scope>
    <source>
        <strain evidence="8">cv. OR44</strain>
    </source>
</reference>
<dbReference type="Proteomes" id="UP000008021">
    <property type="component" value="Chromosome 7"/>
</dbReference>
<sequence>MATTAAAYGCPAVAPPFAASVSRCRPPFPRLARFFLHLLLLPQAHGIVSRGQRRRAQQDMREQKARLYIIRQCIVTLLCYHD</sequence>
<dbReference type="InterPro" id="IPR012552">
    <property type="entry name" value="DVL"/>
</dbReference>
<protein>
    <submittedName>
        <fullName evidence="8">Uncharacterized protein</fullName>
    </submittedName>
</protein>
<evidence type="ECO:0000256" key="4">
    <source>
        <dbReference type="ARBA" id="ARBA00022692"/>
    </source>
</evidence>
<keyword evidence="4" id="KW-0812">Transmembrane</keyword>
<evidence type="ECO:0000313" key="8">
    <source>
        <dbReference type="EnsemblPlants" id="OMERI07G16090.2"/>
    </source>
</evidence>